<dbReference type="PANTHER" id="PTHR33545:SF5">
    <property type="entry name" value="UPF0750 MEMBRANE PROTEIN YITT"/>
    <property type="match status" value="1"/>
</dbReference>
<evidence type="ECO:0000256" key="5">
    <source>
        <dbReference type="ARBA" id="ARBA00023136"/>
    </source>
</evidence>
<dbReference type="STRING" id="650850.SAMN04488129_109120"/>
<keyword evidence="2" id="KW-1003">Cell membrane</keyword>
<dbReference type="Proteomes" id="UP000198807">
    <property type="component" value="Unassembled WGS sequence"/>
</dbReference>
<feature type="transmembrane region" description="Helical" evidence="6">
    <location>
        <begin position="87"/>
        <end position="106"/>
    </location>
</feature>
<dbReference type="Pfam" id="PF02588">
    <property type="entry name" value="YitT_membrane"/>
    <property type="match status" value="1"/>
</dbReference>
<evidence type="ECO:0000256" key="1">
    <source>
        <dbReference type="ARBA" id="ARBA00004651"/>
    </source>
</evidence>
<keyword evidence="4 6" id="KW-1133">Transmembrane helix</keyword>
<dbReference type="EMBL" id="FOBC01000009">
    <property type="protein sequence ID" value="SEL38170.1"/>
    <property type="molecule type" value="Genomic_DNA"/>
</dbReference>
<accession>A0A1H7PQQ1</accession>
<gene>
    <name evidence="7" type="ORF">SAMN04488129_109120</name>
</gene>
<dbReference type="InterPro" id="IPR051461">
    <property type="entry name" value="UPF0750_membrane"/>
</dbReference>
<feature type="transmembrane region" description="Helical" evidence="6">
    <location>
        <begin position="150"/>
        <end position="172"/>
    </location>
</feature>
<keyword evidence="5 6" id="KW-0472">Membrane</keyword>
<feature type="transmembrane region" description="Helical" evidence="6">
    <location>
        <begin position="17"/>
        <end position="37"/>
    </location>
</feature>
<protein>
    <submittedName>
        <fullName evidence="7">Uncharacterized 5xTM membrane BCR, YitT family COG1284</fullName>
    </submittedName>
</protein>
<evidence type="ECO:0000256" key="6">
    <source>
        <dbReference type="SAM" id="Phobius"/>
    </source>
</evidence>
<proteinExistence type="predicted"/>
<evidence type="ECO:0000313" key="7">
    <source>
        <dbReference type="EMBL" id="SEL38170.1"/>
    </source>
</evidence>
<feature type="transmembrane region" description="Helical" evidence="6">
    <location>
        <begin position="57"/>
        <end position="75"/>
    </location>
</feature>
<dbReference type="RefSeq" id="WP_089712856.1">
    <property type="nucleotide sequence ID" value="NZ_FOBC01000009.1"/>
</dbReference>
<evidence type="ECO:0000256" key="4">
    <source>
        <dbReference type="ARBA" id="ARBA00022989"/>
    </source>
</evidence>
<reference evidence="8" key="1">
    <citation type="submission" date="2016-10" db="EMBL/GenBank/DDBJ databases">
        <authorList>
            <person name="Varghese N."/>
            <person name="Submissions S."/>
        </authorList>
    </citation>
    <scope>NUCLEOTIDE SEQUENCE [LARGE SCALE GENOMIC DNA]</scope>
    <source>
        <strain evidence="8">CGMCC 1.9150</strain>
    </source>
</reference>
<dbReference type="InterPro" id="IPR003740">
    <property type="entry name" value="YitT"/>
</dbReference>
<keyword evidence="3 6" id="KW-0812">Transmembrane</keyword>
<evidence type="ECO:0000313" key="8">
    <source>
        <dbReference type="Proteomes" id="UP000198807"/>
    </source>
</evidence>
<feature type="transmembrane region" description="Helical" evidence="6">
    <location>
        <begin position="178"/>
        <end position="195"/>
    </location>
</feature>
<name>A0A1H7PQQ1_9GAMM</name>
<evidence type="ECO:0000256" key="3">
    <source>
        <dbReference type="ARBA" id="ARBA00022692"/>
    </source>
</evidence>
<dbReference type="PANTHER" id="PTHR33545">
    <property type="entry name" value="UPF0750 MEMBRANE PROTEIN YITT-RELATED"/>
    <property type="match status" value="1"/>
</dbReference>
<dbReference type="AlphaFoldDB" id="A0A1H7PQQ1"/>
<sequence>MDPQDLPTDPHRPHEDVMAMLVGTLFVALGVSFYTQAMLLTGSTAGLAFLLQYATGWRFGVWFFLINLPFYWLAIRRMGWSFTLRTFVAIGMVSVFSELTAGWIRIEWLQPLYAALMGGSLIGIGMLVLFRHRTSLGGINILALFLQDRYGLRAGYVQLGIDGVIMLVALLVLPMERVGLSVLGAVALNLIIALNHKPGRYMGVS</sequence>
<dbReference type="GO" id="GO:0005886">
    <property type="term" value="C:plasma membrane"/>
    <property type="evidence" value="ECO:0007669"/>
    <property type="project" value="UniProtKB-SubCell"/>
</dbReference>
<organism evidence="7 8">
    <name type="scientific">Halomonas daqiaonensis</name>
    <dbReference type="NCBI Taxonomy" id="650850"/>
    <lineage>
        <taxon>Bacteria</taxon>
        <taxon>Pseudomonadati</taxon>
        <taxon>Pseudomonadota</taxon>
        <taxon>Gammaproteobacteria</taxon>
        <taxon>Oceanospirillales</taxon>
        <taxon>Halomonadaceae</taxon>
        <taxon>Halomonas</taxon>
    </lineage>
</organism>
<comment type="subcellular location">
    <subcellularLocation>
        <location evidence="1">Cell membrane</location>
        <topology evidence="1">Multi-pass membrane protein</topology>
    </subcellularLocation>
</comment>
<dbReference type="OrthoDB" id="3296441at2"/>
<evidence type="ECO:0000256" key="2">
    <source>
        <dbReference type="ARBA" id="ARBA00022475"/>
    </source>
</evidence>
<feature type="transmembrane region" description="Helical" evidence="6">
    <location>
        <begin position="112"/>
        <end position="130"/>
    </location>
</feature>
<keyword evidence="8" id="KW-1185">Reference proteome</keyword>